<comment type="caution">
    <text evidence="2">The sequence shown here is derived from an EMBL/GenBank/DDBJ whole genome shotgun (WGS) entry which is preliminary data.</text>
</comment>
<dbReference type="RefSeq" id="WP_060233438.1">
    <property type="nucleotide sequence ID" value="NZ_LPLU01000046.1"/>
</dbReference>
<keyword evidence="1" id="KW-0472">Membrane</keyword>
<accession>A0A108CSH7</accession>
<evidence type="ECO:0000313" key="2">
    <source>
        <dbReference type="EMBL" id="KWK79955.1"/>
    </source>
</evidence>
<proteinExistence type="predicted"/>
<dbReference type="EMBL" id="LPLU01000046">
    <property type="protein sequence ID" value="KWK79955.1"/>
    <property type="molecule type" value="Genomic_DNA"/>
</dbReference>
<dbReference type="Proteomes" id="UP000065504">
    <property type="component" value="Unassembled WGS sequence"/>
</dbReference>
<reference evidence="2 3" key="1">
    <citation type="submission" date="2015-11" db="EMBL/GenBank/DDBJ databases">
        <title>Expanding the genomic diversity of Burkholderia species for the development of highly accurate diagnostics.</title>
        <authorList>
            <person name="Sahl J."/>
            <person name="Keim P."/>
            <person name="Wagner D."/>
        </authorList>
    </citation>
    <scope>NUCLEOTIDE SEQUENCE [LARGE SCALE GENOMIC DNA]</scope>
    <source>
        <strain evidence="2 3">MSMB782WGS</strain>
    </source>
</reference>
<organism evidence="2 3">
    <name type="scientific">Burkholderia ubonensis</name>
    <dbReference type="NCBI Taxonomy" id="101571"/>
    <lineage>
        <taxon>Bacteria</taxon>
        <taxon>Pseudomonadati</taxon>
        <taxon>Pseudomonadota</taxon>
        <taxon>Betaproteobacteria</taxon>
        <taxon>Burkholderiales</taxon>
        <taxon>Burkholderiaceae</taxon>
        <taxon>Burkholderia</taxon>
        <taxon>Burkholderia cepacia complex</taxon>
    </lineage>
</organism>
<dbReference type="AlphaFoldDB" id="A0A108CSH7"/>
<gene>
    <name evidence="2" type="ORF">WM16_05850</name>
</gene>
<evidence type="ECO:0000256" key="1">
    <source>
        <dbReference type="SAM" id="Phobius"/>
    </source>
</evidence>
<keyword evidence="1" id="KW-0812">Transmembrane</keyword>
<evidence type="ECO:0000313" key="3">
    <source>
        <dbReference type="Proteomes" id="UP000065504"/>
    </source>
</evidence>
<sequence length="89" mass="9338">MVFQSLAVRLKRYVHVACNRSLVSALSPLAHAAGNWRRAALADARLPARAADCAVLGGMAAAVVLVALLCSAASPIDFAQVWRVGGWLP</sequence>
<name>A0A108CSH7_9BURK</name>
<feature type="transmembrane region" description="Helical" evidence="1">
    <location>
        <begin position="53"/>
        <end position="74"/>
    </location>
</feature>
<protein>
    <submittedName>
        <fullName evidence="2">Uncharacterized protein</fullName>
    </submittedName>
</protein>
<keyword evidence="1" id="KW-1133">Transmembrane helix</keyword>